<dbReference type="Pfam" id="PF01135">
    <property type="entry name" value="PCMT"/>
    <property type="match status" value="1"/>
</dbReference>
<evidence type="ECO:0000256" key="1">
    <source>
        <dbReference type="ARBA" id="ARBA00005369"/>
    </source>
</evidence>
<dbReference type="GO" id="GO:0004719">
    <property type="term" value="F:protein-L-isoaspartate (D-aspartate) O-methyltransferase activity"/>
    <property type="evidence" value="ECO:0007669"/>
    <property type="project" value="InterPro"/>
</dbReference>
<dbReference type="AlphaFoldDB" id="A0A916QWB2"/>
<dbReference type="PANTHER" id="PTHR11579">
    <property type="entry name" value="PROTEIN-L-ISOASPARTATE O-METHYLTRANSFERASE"/>
    <property type="match status" value="1"/>
</dbReference>
<dbReference type="InterPro" id="IPR029063">
    <property type="entry name" value="SAM-dependent_MTases_sf"/>
</dbReference>
<accession>A0A916QWB2</accession>
<dbReference type="GO" id="GO:0005737">
    <property type="term" value="C:cytoplasm"/>
    <property type="evidence" value="ECO:0007669"/>
    <property type="project" value="TreeGrafter"/>
</dbReference>
<organism evidence="4 5">
    <name type="scientific">Neptunicoccus cionae</name>
    <dbReference type="NCBI Taxonomy" id="2035344"/>
    <lineage>
        <taxon>Bacteria</taxon>
        <taxon>Pseudomonadati</taxon>
        <taxon>Pseudomonadota</taxon>
        <taxon>Alphaproteobacteria</taxon>
        <taxon>Rhodobacterales</taxon>
        <taxon>Paracoccaceae</taxon>
        <taxon>Neptunicoccus</taxon>
    </lineage>
</organism>
<evidence type="ECO:0000313" key="5">
    <source>
        <dbReference type="Proteomes" id="UP000628017"/>
    </source>
</evidence>
<evidence type="ECO:0000256" key="3">
    <source>
        <dbReference type="ARBA" id="ARBA00030757"/>
    </source>
</evidence>
<evidence type="ECO:0000256" key="2">
    <source>
        <dbReference type="ARBA" id="ARBA00013346"/>
    </source>
</evidence>
<dbReference type="CDD" id="cd02440">
    <property type="entry name" value="AdoMet_MTases"/>
    <property type="match status" value="1"/>
</dbReference>
<comment type="caution">
    <text evidence="4">The sequence shown here is derived from an EMBL/GenBank/DDBJ whole genome shotgun (WGS) entry which is preliminary data.</text>
</comment>
<dbReference type="Gene3D" id="3.40.50.150">
    <property type="entry name" value="Vaccinia Virus protein VP39"/>
    <property type="match status" value="1"/>
</dbReference>
<reference evidence="4" key="2">
    <citation type="submission" date="2020-09" db="EMBL/GenBank/DDBJ databases">
        <authorList>
            <person name="Sun Q."/>
            <person name="Zhou Y."/>
        </authorList>
    </citation>
    <scope>NUCLEOTIDE SEQUENCE</scope>
    <source>
        <strain evidence="4">CGMCC 1.15880</strain>
    </source>
</reference>
<dbReference type="EMBL" id="BMKA01000002">
    <property type="protein sequence ID" value="GGA12544.1"/>
    <property type="molecule type" value="Genomic_DNA"/>
</dbReference>
<keyword evidence="5" id="KW-1185">Reference proteome</keyword>
<protein>
    <recommendedName>
        <fullName evidence="2">Protein-L-isoaspartate O-methyltransferase</fullName>
    </recommendedName>
    <alternativeName>
        <fullName evidence="3">Protein L-isoaspartyl methyltransferase</fullName>
    </alternativeName>
</protein>
<dbReference type="RefSeq" id="WP_188671703.1">
    <property type="nucleotide sequence ID" value="NZ_BMKA01000002.1"/>
</dbReference>
<dbReference type="PANTHER" id="PTHR11579:SF18">
    <property type="entry name" value="PROTEIN-L-ISOASPARTATE O-METHYLTRANSFERASE"/>
    <property type="match status" value="1"/>
</dbReference>
<dbReference type="InterPro" id="IPR000682">
    <property type="entry name" value="PCMT"/>
</dbReference>
<name>A0A916QWB2_9RHOB</name>
<proteinExistence type="inferred from homology"/>
<evidence type="ECO:0000313" key="4">
    <source>
        <dbReference type="EMBL" id="GGA12544.1"/>
    </source>
</evidence>
<dbReference type="Proteomes" id="UP000628017">
    <property type="component" value="Unassembled WGS sequence"/>
</dbReference>
<reference evidence="4" key="1">
    <citation type="journal article" date="2014" name="Int. J. Syst. Evol. Microbiol.">
        <title>Complete genome sequence of Corynebacterium casei LMG S-19264T (=DSM 44701T), isolated from a smear-ripened cheese.</title>
        <authorList>
            <consortium name="US DOE Joint Genome Institute (JGI-PGF)"/>
            <person name="Walter F."/>
            <person name="Albersmeier A."/>
            <person name="Kalinowski J."/>
            <person name="Ruckert C."/>
        </authorList>
    </citation>
    <scope>NUCLEOTIDE SEQUENCE</scope>
    <source>
        <strain evidence="4">CGMCC 1.15880</strain>
    </source>
</reference>
<dbReference type="SUPFAM" id="SSF53335">
    <property type="entry name" value="S-adenosyl-L-methionine-dependent methyltransferases"/>
    <property type="match status" value="1"/>
</dbReference>
<sequence>MTDFTAARTTMVDCQVRPSDVTKYPIIDALLTVEREEFVPTAKRGIAYMGEHIDLAPNRVLLEPRTFAKMLDVANIQPNELVLDLGCGFGYSSAVIARMAEAVVAIEPDEKMASEAAELLSSSGVDNVMVEQGELIDGAPKHGPYCVIMLEGAAEQIPAAITDQLKPGGRIIAIRQSGNTGHCKIGYKHDHGIDWRNAFDATAPILPGFNKEQEFTFG</sequence>
<gene>
    <name evidence="4" type="ORF">GCM10011498_10530</name>
</gene>
<comment type="similarity">
    <text evidence="1">Belongs to the methyltransferase superfamily. L-isoaspartyl/D-aspartyl protein methyltransferase family.</text>
</comment>